<dbReference type="RefSeq" id="WP_166692833.1">
    <property type="nucleotide sequence ID" value="NZ_WAEL01000006.1"/>
</dbReference>
<feature type="transmembrane region" description="Helical" evidence="6">
    <location>
        <begin position="177"/>
        <end position="196"/>
    </location>
</feature>
<evidence type="ECO:0000256" key="4">
    <source>
        <dbReference type="ARBA" id="ARBA00022989"/>
    </source>
</evidence>
<organism evidence="7 8">
    <name type="scientific">Fibrivirga algicola</name>
    <dbReference type="NCBI Taxonomy" id="2950420"/>
    <lineage>
        <taxon>Bacteria</taxon>
        <taxon>Pseudomonadati</taxon>
        <taxon>Bacteroidota</taxon>
        <taxon>Cytophagia</taxon>
        <taxon>Cytophagales</taxon>
        <taxon>Spirosomataceae</taxon>
        <taxon>Fibrivirga</taxon>
    </lineage>
</organism>
<feature type="transmembrane region" description="Helical" evidence="6">
    <location>
        <begin position="208"/>
        <end position="226"/>
    </location>
</feature>
<feature type="transmembrane region" description="Helical" evidence="6">
    <location>
        <begin position="23"/>
        <end position="41"/>
    </location>
</feature>
<gene>
    <name evidence="7" type="ORF">F7231_17175</name>
</gene>
<sequence>MPQIVSSFGQSFRPHRNLYKKSSVRRILAVITAILLLYFALRDVSWVAIGNAFGRANYGWVTLAVVGTISTYFVRGKRAQQSLMALGYSPTTFRCTIALMSGNIASMIIPGTGEITRCLTLKRTDNISIAHAMGAVVGERVLDMLMLLLVIGLTFLLELDRIASFFTSFSFLSRGWLTYLAIGLVIGVVLIGVLTFGRLRNRWATHPIGLKLTAVMSGLWNGFSAIKTLPNPPLFVALAFINQFLYWITTYWLLRSLPNTQDVPLTSALMVLTVSSLGGLAVPTQGGIGTYHFLVGRALVLYGFSIVESTVMATFMHAIGFGMNVVLSGISFLIIPSLIDKHNQESKPL</sequence>
<keyword evidence="4 6" id="KW-1133">Transmembrane helix</keyword>
<dbReference type="Proteomes" id="UP000606008">
    <property type="component" value="Unassembled WGS sequence"/>
</dbReference>
<feature type="transmembrane region" description="Helical" evidence="6">
    <location>
        <begin position="56"/>
        <end position="74"/>
    </location>
</feature>
<dbReference type="Pfam" id="PF03706">
    <property type="entry name" value="LPG_synthase_TM"/>
    <property type="match status" value="1"/>
</dbReference>
<feature type="transmembrane region" description="Helical" evidence="6">
    <location>
        <begin position="319"/>
        <end position="339"/>
    </location>
</feature>
<dbReference type="InterPro" id="IPR022791">
    <property type="entry name" value="L-PG_synthase/AglD"/>
</dbReference>
<evidence type="ECO:0000256" key="6">
    <source>
        <dbReference type="SAM" id="Phobius"/>
    </source>
</evidence>
<evidence type="ECO:0000313" key="7">
    <source>
        <dbReference type="EMBL" id="NID11907.1"/>
    </source>
</evidence>
<protein>
    <submittedName>
        <fullName evidence="7">Flippase-like domain-containing protein</fullName>
    </submittedName>
</protein>
<keyword evidence="5 6" id="KW-0472">Membrane</keyword>
<feature type="transmembrane region" description="Helical" evidence="6">
    <location>
        <begin position="141"/>
        <end position="157"/>
    </location>
</feature>
<evidence type="ECO:0000256" key="1">
    <source>
        <dbReference type="ARBA" id="ARBA00004651"/>
    </source>
</evidence>
<proteinExistence type="predicted"/>
<reference evidence="7" key="1">
    <citation type="submission" date="2024-05" db="EMBL/GenBank/DDBJ databases">
        <authorList>
            <person name="Jung D.-H."/>
        </authorList>
    </citation>
    <scope>NUCLEOTIDE SEQUENCE</scope>
    <source>
        <strain evidence="7">JA-25</strain>
    </source>
</reference>
<comment type="caution">
    <text evidence="7">The sequence shown here is derived from an EMBL/GenBank/DDBJ whole genome shotgun (WGS) entry which is preliminary data.</text>
</comment>
<dbReference type="PANTHER" id="PTHR39087">
    <property type="entry name" value="UPF0104 MEMBRANE PROTEIN MJ1595"/>
    <property type="match status" value="1"/>
</dbReference>
<evidence type="ECO:0000313" key="8">
    <source>
        <dbReference type="Proteomes" id="UP000606008"/>
    </source>
</evidence>
<feature type="transmembrane region" description="Helical" evidence="6">
    <location>
        <begin position="263"/>
        <end position="282"/>
    </location>
</feature>
<accession>A0ABX0QIM7</accession>
<evidence type="ECO:0000256" key="3">
    <source>
        <dbReference type="ARBA" id="ARBA00022692"/>
    </source>
</evidence>
<evidence type="ECO:0000256" key="2">
    <source>
        <dbReference type="ARBA" id="ARBA00022475"/>
    </source>
</evidence>
<name>A0ABX0QIM7_9BACT</name>
<comment type="subcellular location">
    <subcellularLocation>
        <location evidence="1">Cell membrane</location>
        <topology evidence="1">Multi-pass membrane protein</topology>
    </subcellularLocation>
</comment>
<keyword evidence="2" id="KW-1003">Cell membrane</keyword>
<dbReference type="PANTHER" id="PTHR39087:SF2">
    <property type="entry name" value="UPF0104 MEMBRANE PROTEIN MJ1595"/>
    <property type="match status" value="1"/>
</dbReference>
<evidence type="ECO:0000256" key="5">
    <source>
        <dbReference type="ARBA" id="ARBA00023136"/>
    </source>
</evidence>
<feature type="transmembrane region" description="Helical" evidence="6">
    <location>
        <begin position="232"/>
        <end position="254"/>
    </location>
</feature>
<keyword evidence="3 6" id="KW-0812">Transmembrane</keyword>
<keyword evidence="8" id="KW-1185">Reference proteome</keyword>
<dbReference type="EMBL" id="WAEL01000006">
    <property type="protein sequence ID" value="NID11907.1"/>
    <property type="molecule type" value="Genomic_DNA"/>
</dbReference>